<evidence type="ECO:0000313" key="1">
    <source>
        <dbReference type="EMBL" id="MPN38171.1"/>
    </source>
</evidence>
<reference evidence="1" key="1">
    <citation type="submission" date="2019-08" db="EMBL/GenBank/DDBJ databases">
        <authorList>
            <person name="Kucharzyk K."/>
            <person name="Murdoch R.W."/>
            <person name="Higgins S."/>
            <person name="Loffler F."/>
        </authorList>
    </citation>
    <scope>NUCLEOTIDE SEQUENCE</scope>
</reference>
<gene>
    <name evidence="1" type="ORF">SDC9_185695</name>
</gene>
<proteinExistence type="predicted"/>
<protein>
    <submittedName>
        <fullName evidence="1">Uncharacterized protein</fullName>
    </submittedName>
</protein>
<organism evidence="1">
    <name type="scientific">bioreactor metagenome</name>
    <dbReference type="NCBI Taxonomy" id="1076179"/>
    <lineage>
        <taxon>unclassified sequences</taxon>
        <taxon>metagenomes</taxon>
        <taxon>ecological metagenomes</taxon>
    </lineage>
</organism>
<dbReference type="EMBL" id="VSSQ01093246">
    <property type="protein sequence ID" value="MPN38171.1"/>
    <property type="molecule type" value="Genomic_DNA"/>
</dbReference>
<name>A0A645HGL8_9ZZZZ</name>
<sequence length="107" mass="12351">MLRFVLEDIGLKRQRAVFWRVLNDQPIAQQHGQPLGHADRAARAHQRGQIAVAELPLRRFFVAAADVVKHRVEFVKRVIAQRRVEVVVGCVGCGVLFSHGRKRFWRF</sequence>
<accession>A0A645HGL8</accession>
<dbReference type="AlphaFoldDB" id="A0A645HGL8"/>
<comment type="caution">
    <text evidence="1">The sequence shown here is derived from an EMBL/GenBank/DDBJ whole genome shotgun (WGS) entry which is preliminary data.</text>
</comment>